<evidence type="ECO:0000313" key="3">
    <source>
        <dbReference type="Proteomes" id="UP000018808"/>
    </source>
</evidence>
<reference evidence="2 3" key="1">
    <citation type="journal article" date="2014" name="Nature">
        <title>Viral tagging reveals discrete populations in Synechococcus viral genome sequence space.</title>
        <authorList>
            <person name="Deng L."/>
            <person name="Ignacio Espinoza J.C."/>
            <person name="Gregory A.C."/>
            <person name="Poulos B.T."/>
            <person name="Weitz J.S."/>
            <person name="Hugenholtz P."/>
            <person name="Sullivan M.B."/>
        </authorList>
    </citation>
    <scope>NUCLEOTIDE SEQUENCE [LARGE SCALE GENOMIC DNA]</scope>
</reference>
<dbReference type="Gene3D" id="6.10.250.2730">
    <property type="match status" value="1"/>
</dbReference>
<gene>
    <name evidence="2" type="ORF">S-MbCM7_100</name>
</gene>
<feature type="coiled-coil region" evidence="1">
    <location>
        <begin position="22"/>
        <end position="49"/>
    </location>
</feature>
<dbReference type="OrthoDB" id="29375at10239"/>
<keyword evidence="3" id="KW-1185">Reference proteome</keyword>
<evidence type="ECO:0008006" key="4">
    <source>
        <dbReference type="Google" id="ProtNLM"/>
    </source>
</evidence>
<evidence type="ECO:0000256" key="1">
    <source>
        <dbReference type="SAM" id="Coils"/>
    </source>
</evidence>
<evidence type="ECO:0000313" key="2">
    <source>
        <dbReference type="EMBL" id="AHB80514.1"/>
    </source>
</evidence>
<dbReference type="KEGG" id="vg:18504676"/>
<name>V5UTU9_9CAUD</name>
<proteinExistence type="predicted"/>
<dbReference type="Proteomes" id="UP000018808">
    <property type="component" value="Segment"/>
</dbReference>
<dbReference type="EMBL" id="KF156338">
    <property type="protein sequence ID" value="AHB80514.1"/>
    <property type="molecule type" value="Genomic_DNA"/>
</dbReference>
<protein>
    <recommendedName>
        <fullName evidence="4">Transposase</fullName>
    </recommendedName>
</protein>
<organism evidence="2 3">
    <name type="scientific">Synechococcus phage ACG-2014h</name>
    <dbReference type="NCBI Taxonomy" id="1340810"/>
    <lineage>
        <taxon>Viruses</taxon>
        <taxon>Duplodnaviria</taxon>
        <taxon>Heunggongvirae</taxon>
        <taxon>Uroviricota</taxon>
        <taxon>Caudoviricetes</taxon>
        <taxon>Pantevenvirales</taxon>
        <taxon>Kyanoviridae</taxon>
        <taxon>Sedonavirus</taxon>
        <taxon>Sedonavirus tusconh</taxon>
    </lineage>
</organism>
<accession>V5UTU9</accession>
<dbReference type="GeneID" id="18504676"/>
<dbReference type="RefSeq" id="YP_009008234.1">
    <property type="nucleotide sequence ID" value="NC_023587.1"/>
</dbReference>
<keyword evidence="1" id="KW-0175">Coiled coil</keyword>
<sequence>MLIDTFWSYGKTKTSMSNPSKIKKLENENNMLKRENLKLKLQLKELNSEWIHPRSCLHNSDPWPDL</sequence>